<evidence type="ECO:0000259" key="5">
    <source>
        <dbReference type="Pfam" id="PF00195"/>
    </source>
</evidence>
<evidence type="ECO:0000256" key="4">
    <source>
        <dbReference type="PIRSR" id="PIRSR000451-1"/>
    </source>
</evidence>
<dbReference type="InterPro" id="IPR016039">
    <property type="entry name" value="Thiolase-like"/>
</dbReference>
<dbReference type="InterPro" id="IPR001099">
    <property type="entry name" value="Chalcone/stilbene_synt_N"/>
</dbReference>
<dbReference type="InterPro" id="IPR012328">
    <property type="entry name" value="Chalcone/stilbene_synt_C"/>
</dbReference>
<dbReference type="Gene3D" id="3.40.47.10">
    <property type="match status" value="2"/>
</dbReference>
<feature type="domain" description="Chalcone/stilbene synthase C-terminal" evidence="6">
    <location>
        <begin position="220"/>
        <end position="356"/>
    </location>
</feature>
<dbReference type="Pfam" id="PF02797">
    <property type="entry name" value="Chal_sti_synt_C"/>
    <property type="match status" value="1"/>
</dbReference>
<evidence type="ECO:0000256" key="3">
    <source>
        <dbReference type="ARBA" id="ARBA00023315"/>
    </source>
</evidence>
<keyword evidence="2" id="KW-0808">Transferase</keyword>
<dbReference type="InParanoid" id="A0A3N1HKR8"/>
<evidence type="ECO:0000256" key="2">
    <source>
        <dbReference type="ARBA" id="ARBA00022679"/>
    </source>
</evidence>
<dbReference type="AlphaFoldDB" id="A0A3N1HKR8"/>
<dbReference type="Pfam" id="PF00195">
    <property type="entry name" value="Chal_sti_synt_N"/>
    <property type="match status" value="1"/>
</dbReference>
<reference evidence="7 8" key="1">
    <citation type="journal article" date="2015" name="Stand. Genomic Sci.">
        <title>Genomic Encyclopedia of Bacterial and Archaeal Type Strains, Phase III: the genomes of soil and plant-associated and newly described type strains.</title>
        <authorList>
            <person name="Whitman W.B."/>
            <person name="Woyke T."/>
            <person name="Klenk H.P."/>
            <person name="Zhou Y."/>
            <person name="Lilburn T.G."/>
            <person name="Beck B.J."/>
            <person name="De Vos P."/>
            <person name="Vandamme P."/>
            <person name="Eisen J.A."/>
            <person name="Garrity G."/>
            <person name="Hugenholtz P."/>
            <person name="Kyrpides N.C."/>
        </authorList>
    </citation>
    <scope>NUCLEOTIDE SEQUENCE [LARGE SCALE GENOMIC DNA]</scope>
    <source>
        <strain evidence="7 8">CECT 7306</strain>
    </source>
</reference>
<dbReference type="CDD" id="cd00831">
    <property type="entry name" value="CHS_like"/>
    <property type="match status" value="1"/>
</dbReference>
<dbReference type="RefSeq" id="WP_123379777.1">
    <property type="nucleotide sequence ID" value="NZ_RJKN01000004.1"/>
</dbReference>
<feature type="domain" description="Chalcone/stilbene synthase N-terminal" evidence="5">
    <location>
        <begin position="3"/>
        <end position="203"/>
    </location>
</feature>
<dbReference type="GO" id="GO:0030639">
    <property type="term" value="P:polyketide biosynthetic process"/>
    <property type="evidence" value="ECO:0007669"/>
    <property type="project" value="TreeGrafter"/>
</dbReference>
<dbReference type="SUPFAM" id="SSF53901">
    <property type="entry name" value="Thiolase-like"/>
    <property type="match status" value="2"/>
</dbReference>
<dbReference type="Proteomes" id="UP000276232">
    <property type="component" value="Unassembled WGS sequence"/>
</dbReference>
<keyword evidence="3" id="KW-0012">Acyltransferase</keyword>
<name>A0A3N1HKR8_9ACTN</name>
<comment type="caution">
    <text evidence="7">The sequence shown here is derived from an EMBL/GenBank/DDBJ whole genome shotgun (WGS) entry which is preliminary data.</text>
</comment>
<protein>
    <submittedName>
        <fullName evidence="7">Isopalmitoylresorcinol synthase</fullName>
    </submittedName>
</protein>
<evidence type="ECO:0000256" key="1">
    <source>
        <dbReference type="ARBA" id="ARBA00005531"/>
    </source>
</evidence>
<comment type="similarity">
    <text evidence="1">Belongs to the thiolase-like superfamily. Chalcone/stilbene synthases family.</text>
</comment>
<sequence length="375" mass="38755">MSRIVSVGTAVPPRTDDQADITDAFAEVISSTGELDGTRRGLLHRLHGNTGVRTRHLALPLQEYRTLDGFRDANDAYLRVGVELGERAVRTALEQVGLAPEDVDVLVLASTTGVAAPSLDARLVGPLGLRPDVRRLPLFGLGCVAGAAGVARVDDLLRGDPDAVAVLLSVELCSLTVQRDDTSTANLVASGLFGDGAAAVVLVGDRRAAALGLPGLDVTASRSRFYPDTAGVMGWDVGGTGFKIVLTTSVTDVVRDYLADDVAGFLALHGVDHDDVDRWVGHPGGPKVLEAVTEVLGLPDGALRNSWEDLADNGNMSSASVLSVLARHLADPPPEGSTGVMFAMGPGFCSELVLLRWSGADVPAGAGATAGATAS</sequence>
<keyword evidence="8" id="KW-1185">Reference proteome</keyword>
<accession>A0A3N1HKR8</accession>
<dbReference type="PIRSF" id="PIRSF000451">
    <property type="entry name" value="PKS_III"/>
    <property type="match status" value="1"/>
</dbReference>
<proteinExistence type="inferred from homology"/>
<dbReference type="GO" id="GO:0016747">
    <property type="term" value="F:acyltransferase activity, transferring groups other than amino-acyl groups"/>
    <property type="evidence" value="ECO:0007669"/>
    <property type="project" value="InterPro"/>
</dbReference>
<organism evidence="7 8">
    <name type="scientific">Pseudokineococcus lusitanus</name>
    <dbReference type="NCBI Taxonomy" id="763993"/>
    <lineage>
        <taxon>Bacteria</taxon>
        <taxon>Bacillati</taxon>
        <taxon>Actinomycetota</taxon>
        <taxon>Actinomycetes</taxon>
        <taxon>Kineosporiales</taxon>
        <taxon>Kineosporiaceae</taxon>
        <taxon>Pseudokineococcus</taxon>
    </lineage>
</organism>
<gene>
    <name evidence="7" type="ORF">EDC03_1651</name>
</gene>
<dbReference type="PANTHER" id="PTHR11877">
    <property type="entry name" value="HYDROXYMETHYLGLUTARYL-COA SYNTHASE"/>
    <property type="match status" value="1"/>
</dbReference>
<dbReference type="InterPro" id="IPR011141">
    <property type="entry name" value="Polyketide_synthase_type-III"/>
</dbReference>
<dbReference type="OrthoDB" id="9786288at2"/>
<dbReference type="PANTHER" id="PTHR11877:SF99">
    <property type="entry name" value="1,3,6,8-TETRAHYDROXYNAPHTHALENE SYNTHASE"/>
    <property type="match status" value="1"/>
</dbReference>
<evidence type="ECO:0000313" key="8">
    <source>
        <dbReference type="Proteomes" id="UP000276232"/>
    </source>
</evidence>
<evidence type="ECO:0000259" key="6">
    <source>
        <dbReference type="Pfam" id="PF02797"/>
    </source>
</evidence>
<feature type="active site" description="Acyl-thioester intermediate" evidence="4">
    <location>
        <position position="143"/>
    </location>
</feature>
<evidence type="ECO:0000313" key="7">
    <source>
        <dbReference type="EMBL" id="ROP43056.1"/>
    </source>
</evidence>
<dbReference type="EMBL" id="RJKN01000004">
    <property type="protein sequence ID" value="ROP43056.1"/>
    <property type="molecule type" value="Genomic_DNA"/>
</dbReference>